<keyword evidence="9" id="KW-0418">Kinase</keyword>
<dbReference type="InterPro" id="IPR017441">
    <property type="entry name" value="Protein_kinase_ATP_BS"/>
</dbReference>
<evidence type="ECO:0000313" key="19">
    <source>
        <dbReference type="Proteomes" id="UP001498421"/>
    </source>
</evidence>
<evidence type="ECO:0000256" key="12">
    <source>
        <dbReference type="ARBA" id="ARBA00033194"/>
    </source>
</evidence>
<keyword evidence="7" id="KW-0808">Transferase</keyword>
<dbReference type="PANTHER" id="PTHR47634">
    <property type="entry name" value="PROTEIN KINASE DOMAIN-CONTAINING PROTEIN-RELATED"/>
    <property type="match status" value="1"/>
</dbReference>
<evidence type="ECO:0000256" key="4">
    <source>
        <dbReference type="ARBA" id="ARBA00013948"/>
    </source>
</evidence>
<keyword evidence="8 15" id="KW-0547">Nucleotide-binding</keyword>
<keyword evidence="19" id="KW-1185">Reference proteome</keyword>
<evidence type="ECO:0000256" key="3">
    <source>
        <dbReference type="ARBA" id="ARBA00012513"/>
    </source>
</evidence>
<evidence type="ECO:0000256" key="1">
    <source>
        <dbReference type="ARBA" id="ARBA00003747"/>
    </source>
</evidence>
<organism evidence="18 19">
    <name type="scientific">Neonectria magnoliae</name>
    <dbReference type="NCBI Taxonomy" id="2732573"/>
    <lineage>
        <taxon>Eukaryota</taxon>
        <taxon>Fungi</taxon>
        <taxon>Dikarya</taxon>
        <taxon>Ascomycota</taxon>
        <taxon>Pezizomycotina</taxon>
        <taxon>Sordariomycetes</taxon>
        <taxon>Hypocreomycetidae</taxon>
        <taxon>Hypocreales</taxon>
        <taxon>Nectriaceae</taxon>
        <taxon>Neonectria</taxon>
    </lineage>
</organism>
<dbReference type="PROSITE" id="PS50011">
    <property type="entry name" value="PROTEIN_KINASE_DOM"/>
    <property type="match status" value="1"/>
</dbReference>
<evidence type="ECO:0000256" key="11">
    <source>
        <dbReference type="ARBA" id="ARBA00030980"/>
    </source>
</evidence>
<evidence type="ECO:0000259" key="17">
    <source>
        <dbReference type="PROSITE" id="PS50011"/>
    </source>
</evidence>
<dbReference type="InterPro" id="IPR008266">
    <property type="entry name" value="Tyr_kinase_AS"/>
</dbReference>
<dbReference type="PANTHER" id="PTHR47634:SF9">
    <property type="entry name" value="PROTEIN KINASE DOMAIN-CONTAINING PROTEIN-RELATED"/>
    <property type="match status" value="1"/>
</dbReference>
<reference evidence="18 19" key="1">
    <citation type="journal article" date="2025" name="Microbiol. Resour. Announc.">
        <title>Draft genome sequences for Neonectria magnoliae and Neonectria punicea, canker pathogens of Liriodendron tulipifera and Acer saccharum in West Virginia.</title>
        <authorList>
            <person name="Petronek H.M."/>
            <person name="Kasson M.T."/>
            <person name="Metheny A.M."/>
            <person name="Stauder C.M."/>
            <person name="Lovett B."/>
            <person name="Lynch S.C."/>
            <person name="Garnas J.R."/>
            <person name="Kasson L.R."/>
            <person name="Stajich J.E."/>
        </authorList>
    </citation>
    <scope>NUCLEOTIDE SEQUENCE [LARGE SCALE GENOMIC DNA]</scope>
    <source>
        <strain evidence="18 19">NRRL 64651</strain>
    </source>
</reference>
<comment type="catalytic activity">
    <reaction evidence="14">
        <text>L-seryl-[protein] + ATP = O-phospho-L-seryl-[protein] + ADP + H(+)</text>
        <dbReference type="Rhea" id="RHEA:17989"/>
        <dbReference type="Rhea" id="RHEA-COMP:9863"/>
        <dbReference type="Rhea" id="RHEA-COMP:11604"/>
        <dbReference type="ChEBI" id="CHEBI:15378"/>
        <dbReference type="ChEBI" id="CHEBI:29999"/>
        <dbReference type="ChEBI" id="CHEBI:30616"/>
        <dbReference type="ChEBI" id="CHEBI:83421"/>
        <dbReference type="ChEBI" id="CHEBI:456216"/>
        <dbReference type="EC" id="2.7.11.1"/>
    </reaction>
</comment>
<evidence type="ECO:0000256" key="10">
    <source>
        <dbReference type="ARBA" id="ARBA00022840"/>
    </source>
</evidence>
<comment type="function">
    <text evidence="1">Component of the EKC/KEOPS complex that is required for the formation of a threonylcarbamoyl group on adenosine at position 37 (t(6)A37) in tRNAs that read codons beginning with adenine. The complex is probably involved in the transfer of the threonylcarbamoyl moiety of threonylcarbamoyl-AMP (TC-AMP) to the N6 group of A37. BUD32 has ATPase activity in the context of the EKC/KEOPS complex and likely plays a supporting role to the catalytic subunit KAE1. The EKC/KEOPS complex also promotes both telomere uncapping and telomere elongation. The complex is required for efficient recruitment of transcriptional coactivators.</text>
</comment>
<feature type="binding site" evidence="15">
    <location>
        <position position="108"/>
    </location>
    <ligand>
        <name>ATP</name>
        <dbReference type="ChEBI" id="CHEBI:30616"/>
    </ligand>
</feature>
<dbReference type="Gene3D" id="1.10.510.10">
    <property type="entry name" value="Transferase(Phosphotransferase) domain 1"/>
    <property type="match status" value="1"/>
</dbReference>
<accession>A0ABR1ICV1</accession>
<name>A0ABR1ICV1_9HYPO</name>
<feature type="domain" description="Protein kinase" evidence="17">
    <location>
        <begin position="79"/>
        <end position="208"/>
    </location>
</feature>
<keyword evidence="6" id="KW-0723">Serine/threonine-protein kinase</keyword>
<evidence type="ECO:0000256" key="7">
    <source>
        <dbReference type="ARBA" id="ARBA00022679"/>
    </source>
</evidence>
<evidence type="ECO:0000256" key="8">
    <source>
        <dbReference type="ARBA" id="ARBA00022741"/>
    </source>
</evidence>
<dbReference type="PROSITE" id="PS00109">
    <property type="entry name" value="PROTEIN_KINASE_TYR"/>
    <property type="match status" value="1"/>
</dbReference>
<comment type="catalytic activity">
    <reaction evidence="13">
        <text>L-threonyl-[protein] + ATP = O-phospho-L-threonyl-[protein] + ADP + H(+)</text>
        <dbReference type="Rhea" id="RHEA:46608"/>
        <dbReference type="Rhea" id="RHEA-COMP:11060"/>
        <dbReference type="Rhea" id="RHEA-COMP:11605"/>
        <dbReference type="ChEBI" id="CHEBI:15378"/>
        <dbReference type="ChEBI" id="CHEBI:30013"/>
        <dbReference type="ChEBI" id="CHEBI:30616"/>
        <dbReference type="ChEBI" id="CHEBI:61977"/>
        <dbReference type="ChEBI" id="CHEBI:456216"/>
        <dbReference type="EC" id="2.7.11.1"/>
    </reaction>
</comment>
<dbReference type="EC" id="2.7.11.1" evidence="3"/>
<protein>
    <recommendedName>
        <fullName evidence="5">EKC/KEOPS complex subunit BUD32</fullName>
        <ecNumber evidence="3">2.7.11.1</ecNumber>
    </recommendedName>
    <alternativeName>
        <fullName evidence="11 12">Atypical Serine/threonine protein kinase BUD32</fullName>
    </alternativeName>
    <alternativeName>
        <fullName evidence="4">EKC/KEOPS complex subunit bud32</fullName>
    </alternativeName>
</protein>
<evidence type="ECO:0000256" key="6">
    <source>
        <dbReference type="ARBA" id="ARBA00022527"/>
    </source>
</evidence>
<evidence type="ECO:0000256" key="9">
    <source>
        <dbReference type="ARBA" id="ARBA00022777"/>
    </source>
</evidence>
<sequence length="208" mass="22270">MSKESPAQPPSLDDIGGGADNDNDWPNGISFEPLAHAPATSQGTYLKGIDEGVEPLEEYQDGGYHSVHLGDCFGPSGRYRVIHKLGYGGFGIVWLCQDTLNATIVALKILASDVKSDELVDLTLAGLDQSIPGAEYIAIPLDHFTAEGPNGSHNAAAILRGMAYQATEAMNFLHKNQVCYGDFRPANILVKLASLDHLSEEDIFSLLG</sequence>
<feature type="region of interest" description="Disordered" evidence="16">
    <location>
        <begin position="1"/>
        <end position="33"/>
    </location>
</feature>
<dbReference type="InterPro" id="IPR051334">
    <property type="entry name" value="SRPK"/>
</dbReference>
<evidence type="ECO:0000256" key="16">
    <source>
        <dbReference type="SAM" id="MobiDB-lite"/>
    </source>
</evidence>
<dbReference type="InterPro" id="IPR000719">
    <property type="entry name" value="Prot_kinase_dom"/>
</dbReference>
<evidence type="ECO:0000256" key="13">
    <source>
        <dbReference type="ARBA" id="ARBA00047899"/>
    </source>
</evidence>
<dbReference type="EMBL" id="JAZAVK010000012">
    <property type="protein sequence ID" value="KAK7431275.1"/>
    <property type="molecule type" value="Genomic_DNA"/>
</dbReference>
<comment type="caution">
    <text evidence="18">The sequence shown here is derived from an EMBL/GenBank/DDBJ whole genome shotgun (WGS) entry which is preliminary data.</text>
</comment>
<keyword evidence="10 15" id="KW-0067">ATP-binding</keyword>
<proteinExistence type="predicted"/>
<dbReference type="PROSITE" id="PS00107">
    <property type="entry name" value="PROTEIN_KINASE_ATP"/>
    <property type="match status" value="1"/>
</dbReference>
<dbReference type="Proteomes" id="UP001498421">
    <property type="component" value="Unassembled WGS sequence"/>
</dbReference>
<gene>
    <name evidence="18" type="ORF">QQZ08_002046</name>
</gene>
<dbReference type="SUPFAM" id="SSF56112">
    <property type="entry name" value="Protein kinase-like (PK-like)"/>
    <property type="match status" value="1"/>
</dbReference>
<evidence type="ECO:0000313" key="18">
    <source>
        <dbReference type="EMBL" id="KAK7431275.1"/>
    </source>
</evidence>
<evidence type="ECO:0000256" key="5">
    <source>
        <dbReference type="ARBA" id="ARBA00019973"/>
    </source>
</evidence>
<evidence type="ECO:0000256" key="14">
    <source>
        <dbReference type="ARBA" id="ARBA00048679"/>
    </source>
</evidence>
<evidence type="ECO:0000256" key="15">
    <source>
        <dbReference type="PROSITE-ProRule" id="PRU10141"/>
    </source>
</evidence>
<dbReference type="Gene3D" id="3.30.200.20">
    <property type="entry name" value="Phosphorylase Kinase, domain 1"/>
    <property type="match status" value="1"/>
</dbReference>
<dbReference type="InterPro" id="IPR011009">
    <property type="entry name" value="Kinase-like_dom_sf"/>
</dbReference>
<evidence type="ECO:0000256" key="2">
    <source>
        <dbReference type="ARBA" id="ARBA00011534"/>
    </source>
</evidence>
<comment type="subunit">
    <text evidence="2">Component of the EKC/KEOPS complex composed of at least BUD32, CGI121, GON7, KAE1 and PCC1; the whole complex dimerizes.</text>
</comment>